<dbReference type="GO" id="GO:0005975">
    <property type="term" value="P:carbohydrate metabolic process"/>
    <property type="evidence" value="ECO:0007669"/>
    <property type="project" value="UniProtKB-ARBA"/>
</dbReference>
<keyword evidence="3" id="KW-0732">Signal</keyword>
<evidence type="ECO:0000256" key="3">
    <source>
        <dbReference type="SAM" id="SignalP"/>
    </source>
</evidence>
<keyword evidence="1" id="KW-0378">Hydrolase</keyword>
<feature type="domain" description="Alpha-N-acetylglucosaminidase C-terminal" evidence="6">
    <location>
        <begin position="521"/>
        <end position="786"/>
    </location>
</feature>
<accession>A0A9X2LLC2</accession>
<dbReference type="PROSITE" id="PS51318">
    <property type="entry name" value="TAT"/>
    <property type="match status" value="1"/>
</dbReference>
<dbReference type="InterPro" id="IPR007781">
    <property type="entry name" value="NAGLU"/>
</dbReference>
<evidence type="ECO:0000313" key="7">
    <source>
        <dbReference type="EMBL" id="MCQ8773019.1"/>
    </source>
</evidence>
<dbReference type="InterPro" id="IPR006311">
    <property type="entry name" value="TAT_signal"/>
</dbReference>
<evidence type="ECO:0000313" key="8">
    <source>
        <dbReference type="Proteomes" id="UP001142374"/>
    </source>
</evidence>
<feature type="compositionally biased region" description="Low complexity" evidence="2">
    <location>
        <begin position="48"/>
        <end position="59"/>
    </location>
</feature>
<dbReference type="PANTHER" id="PTHR12872:SF1">
    <property type="entry name" value="ALPHA-N-ACETYLGLUCOSAMINIDASE"/>
    <property type="match status" value="1"/>
</dbReference>
<name>A0A9X2LLC2_9ACTN</name>
<dbReference type="AlphaFoldDB" id="A0A9X2LLC2"/>
<dbReference type="RefSeq" id="WP_168094464.1">
    <property type="nucleotide sequence ID" value="NZ_JAATER010000256.1"/>
</dbReference>
<evidence type="ECO:0000259" key="5">
    <source>
        <dbReference type="Pfam" id="PF12971"/>
    </source>
</evidence>
<organism evidence="7 8">
    <name type="scientific">Streptomyces telluris</name>
    <dbReference type="NCBI Taxonomy" id="2720021"/>
    <lineage>
        <taxon>Bacteria</taxon>
        <taxon>Bacillati</taxon>
        <taxon>Actinomycetota</taxon>
        <taxon>Actinomycetes</taxon>
        <taxon>Kitasatosporales</taxon>
        <taxon>Streptomycetaceae</taxon>
        <taxon>Streptomyces</taxon>
    </lineage>
</organism>
<feature type="chain" id="PRO_5040880252" evidence="3">
    <location>
        <begin position="28"/>
        <end position="789"/>
    </location>
</feature>
<gene>
    <name evidence="7" type="ORF">NQU55_25105</name>
</gene>
<feature type="domain" description="Alpha-N-acetylglucosaminidase N-terminal" evidence="5">
    <location>
        <begin position="98"/>
        <end position="177"/>
    </location>
</feature>
<dbReference type="InterPro" id="IPR029018">
    <property type="entry name" value="Hex-like_dom2"/>
</dbReference>
<keyword evidence="8" id="KW-1185">Reference proteome</keyword>
<feature type="domain" description="Alpha-N-acetylglucosaminidase tim-barrel" evidence="4">
    <location>
        <begin position="192"/>
        <end position="512"/>
    </location>
</feature>
<dbReference type="InterPro" id="IPR024240">
    <property type="entry name" value="NAGLU_N"/>
</dbReference>
<dbReference type="Gene3D" id="1.20.120.670">
    <property type="entry name" value="N-acetyl-b-d-glucoasminidase"/>
    <property type="match status" value="1"/>
</dbReference>
<feature type="region of interest" description="Disordered" evidence="2">
    <location>
        <begin position="33"/>
        <end position="94"/>
    </location>
</feature>
<proteinExistence type="predicted"/>
<dbReference type="Gene3D" id="3.20.20.80">
    <property type="entry name" value="Glycosidases"/>
    <property type="match status" value="1"/>
</dbReference>
<protein>
    <submittedName>
        <fullName evidence="7">Alpha-N-acetylglucosaminidase</fullName>
    </submittedName>
</protein>
<evidence type="ECO:0000259" key="6">
    <source>
        <dbReference type="Pfam" id="PF12972"/>
    </source>
</evidence>
<dbReference type="InterPro" id="IPR024732">
    <property type="entry name" value="NAGLU_C"/>
</dbReference>
<dbReference type="EMBL" id="JANIID010000026">
    <property type="protein sequence ID" value="MCQ8773019.1"/>
    <property type="molecule type" value="Genomic_DNA"/>
</dbReference>
<dbReference type="Pfam" id="PF05089">
    <property type="entry name" value="NAGLU"/>
    <property type="match status" value="1"/>
</dbReference>
<evidence type="ECO:0000256" key="1">
    <source>
        <dbReference type="ARBA" id="ARBA00022801"/>
    </source>
</evidence>
<dbReference type="GO" id="GO:0016787">
    <property type="term" value="F:hydrolase activity"/>
    <property type="evidence" value="ECO:0007669"/>
    <property type="project" value="UniProtKB-KW"/>
</dbReference>
<comment type="caution">
    <text evidence="7">The sequence shown here is derived from an EMBL/GenBank/DDBJ whole genome shotgun (WGS) entry which is preliminary data.</text>
</comment>
<reference evidence="7" key="1">
    <citation type="submission" date="2022-06" db="EMBL/GenBank/DDBJ databases">
        <title>WGS of actinobacteria.</title>
        <authorList>
            <person name="Thawai C."/>
        </authorList>
    </citation>
    <scope>NUCLEOTIDE SEQUENCE</scope>
    <source>
        <strain evidence="7">AA8</strain>
    </source>
</reference>
<dbReference type="PANTHER" id="PTHR12872">
    <property type="entry name" value="ALPHA-N-ACETYLGLUCOSAMINIDASE"/>
    <property type="match status" value="1"/>
</dbReference>
<dbReference type="Gene3D" id="3.30.379.10">
    <property type="entry name" value="Chitobiase/beta-hexosaminidase domain 2-like"/>
    <property type="match status" value="1"/>
</dbReference>
<dbReference type="Pfam" id="PF12972">
    <property type="entry name" value="NAGLU_C"/>
    <property type="match status" value="1"/>
</dbReference>
<evidence type="ECO:0000256" key="2">
    <source>
        <dbReference type="SAM" id="MobiDB-lite"/>
    </source>
</evidence>
<dbReference type="InterPro" id="IPR024733">
    <property type="entry name" value="NAGLU_tim-barrel"/>
</dbReference>
<dbReference type="Pfam" id="PF12971">
    <property type="entry name" value="NAGLU_N"/>
    <property type="match status" value="1"/>
</dbReference>
<feature type="signal peptide" evidence="3">
    <location>
        <begin position="1"/>
        <end position="27"/>
    </location>
</feature>
<sequence>MHIARRRLLGALAGAAAVGAVPGVAAAAVPGGTGGADGTEGAEGADGAEGAAGPGTESAADFEDVTSAGDGSASTGIPGADTEQDDGAAPAAAGAPGAAAAALARLLPRHHRQVTFRTVPRKGGADAFRVSGRAGAIVVSGTTPAVQLTGFHWYLRHVAHAHFSWNGAQTALPDRLPGVRTPLVRAANVPHRFVLNDTNDGYTGPYNGWDYWQREIDVLALHGFNEVLVYAGADAVYHRTFRAHGYGDAELRAWLPGPAHQPWWLLQNMESYGGPLSTGLLERRTALAKKIVARLRELGMTPVFPGYYGTVPPGFAKRNPGARTVPQGTWGGFRRPDWLDPRTAHFRRVAETFYRVQKELYGATSMYKMDLLHEGGKPGDVPVADAARAVEKALRAAHPRAVWAILGWQENPRREIVDAADRKRMLILDGVSDHYPKVTDREDDWGGTPYAFGSIWNFGGHTAMGANTRDWAALFEDWRTKRGSALKGIALMPEAADNNPAALALFSDLAWTDGRVDLEDWFARWPRYRYGGTDRHAARAWDVLRRTAYGTTREDGWSEAADGLFGARPDLAVTHAAAWSPRQLRYDPDAFEEALSELLAVAPALRRSSAYRYDLLDVTRQSISNRSRTLLPRIKEAFEEGDRSRLRDLTRRWLDWMALLEETVATDEHHLLSRWTTAARAWGSSPAERDRLEHDALTLLTTWGPRPSADGGKLHDYANREWSGLVGGLYRKRWTAYFKELDASLSTRRRPRPIDWYALEEDWIRHRPAVRTKPAGDVVKVARRVARRL</sequence>
<dbReference type="Proteomes" id="UP001142374">
    <property type="component" value="Unassembled WGS sequence"/>
</dbReference>
<evidence type="ECO:0000259" key="4">
    <source>
        <dbReference type="Pfam" id="PF05089"/>
    </source>
</evidence>